<reference evidence="4" key="1">
    <citation type="submission" date="2016-05" db="EMBL/GenBank/DDBJ databases">
        <title>Comparative genomics of biotechnologically important yeasts.</title>
        <authorList>
            <consortium name="DOE Joint Genome Institute"/>
            <person name="Riley R."/>
            <person name="Haridas S."/>
            <person name="Wolfe K.H."/>
            <person name="Lopes M.R."/>
            <person name="Hittinger C.T."/>
            <person name="Goker M."/>
            <person name="Salamov A."/>
            <person name="Wisecaver J."/>
            <person name="Long T.M."/>
            <person name="Aerts A.L."/>
            <person name="Barry K."/>
            <person name="Choi C."/>
            <person name="Clum A."/>
            <person name="Coughlan A.Y."/>
            <person name="Deshpande S."/>
            <person name="Douglass A.P."/>
            <person name="Hanson S.J."/>
            <person name="Klenk H.-P."/>
            <person name="Labutti K."/>
            <person name="Lapidus A."/>
            <person name="Lindquist E."/>
            <person name="Lipzen A."/>
            <person name="Meier-Kolthoff J.P."/>
            <person name="Ohm R.A."/>
            <person name="Otillar R.P."/>
            <person name="Pangilinan J."/>
            <person name="Peng Y."/>
            <person name="Rokas A."/>
            <person name="Rosa C.A."/>
            <person name="Scheuner C."/>
            <person name="Sibirny A.A."/>
            <person name="Slot J.C."/>
            <person name="Stielow J.B."/>
            <person name="Sun H."/>
            <person name="Kurtzman C.P."/>
            <person name="Blackwell M."/>
            <person name="Grigoriev I.V."/>
            <person name="Jeffries T.W."/>
        </authorList>
    </citation>
    <scope>NUCLEOTIDE SEQUENCE [LARGE SCALE GENOMIC DNA]</scope>
    <source>
        <strain evidence="4">NRRL Y-2460</strain>
    </source>
</reference>
<evidence type="ECO:0000313" key="4">
    <source>
        <dbReference type="Proteomes" id="UP000094236"/>
    </source>
</evidence>
<keyword evidence="4" id="KW-1185">Reference proteome</keyword>
<gene>
    <name evidence="3" type="ORF">PACTADRAFT_84566</name>
</gene>
<feature type="region of interest" description="Disordered" evidence="2">
    <location>
        <begin position="63"/>
        <end position="106"/>
    </location>
</feature>
<feature type="compositionally biased region" description="Low complexity" evidence="2">
    <location>
        <begin position="178"/>
        <end position="187"/>
    </location>
</feature>
<accession>A0A1E4U0E0</accession>
<keyword evidence="1" id="KW-0175">Coiled coil</keyword>
<protein>
    <submittedName>
        <fullName evidence="3">Uncharacterized protein</fullName>
    </submittedName>
</protein>
<feature type="compositionally biased region" description="Low complexity" evidence="2">
    <location>
        <begin position="215"/>
        <end position="239"/>
    </location>
</feature>
<dbReference type="AlphaFoldDB" id="A0A1E4U0E0"/>
<feature type="compositionally biased region" description="Polar residues" evidence="2">
    <location>
        <begin position="152"/>
        <end position="177"/>
    </location>
</feature>
<organism evidence="3 4">
    <name type="scientific">Pachysolen tannophilus NRRL Y-2460</name>
    <dbReference type="NCBI Taxonomy" id="669874"/>
    <lineage>
        <taxon>Eukaryota</taxon>
        <taxon>Fungi</taxon>
        <taxon>Dikarya</taxon>
        <taxon>Ascomycota</taxon>
        <taxon>Saccharomycotina</taxon>
        <taxon>Pichiomycetes</taxon>
        <taxon>Pachysolenaceae</taxon>
        <taxon>Pachysolen</taxon>
    </lineage>
</organism>
<name>A0A1E4U0E0_PACTA</name>
<evidence type="ECO:0000313" key="3">
    <source>
        <dbReference type="EMBL" id="ODV97388.1"/>
    </source>
</evidence>
<evidence type="ECO:0000256" key="1">
    <source>
        <dbReference type="SAM" id="Coils"/>
    </source>
</evidence>
<feature type="region of interest" description="Disordered" evidence="2">
    <location>
        <begin position="142"/>
        <end position="243"/>
    </location>
</feature>
<dbReference type="EMBL" id="KV454012">
    <property type="protein sequence ID" value="ODV97388.1"/>
    <property type="molecule type" value="Genomic_DNA"/>
</dbReference>
<proteinExistence type="predicted"/>
<feature type="compositionally biased region" description="Low complexity" evidence="2">
    <location>
        <begin position="90"/>
        <end position="106"/>
    </location>
</feature>
<sequence length="572" mass="64285">MNTAFANNTIPEDFDPDDFVPPGMNYNYQQPPIPNNQYYQKPHQHAGQQGADNQISVIDDKSSIKSAGLRETSLSSQLTAGNRRHRPPTIIASSNGGIGSGSRSPSIASFGTSSSNYYENYGANGGVGGAGTGGGYDGNSIYGGFAPPPNHPQVNGNRRSIRPSTSSMSVGSGNYAPQQQQQQQQQQNGGYTIRSPQPPRFPIKPQYYQQQQSMSNPQLAYSQQQQQQQYQSQRMVYQQNHSQPALAVNSSSISLDSAVTHNHLSISGIGKYSNENGGKHNGELPITPESIDNSEITIDYDDSSLGGGKAELNNKILELEKKLHEKEQELQLKDNIIATKEKQLKLREEKLSNKDKQIELINKKLNSLNNENKNNIDFKFKDISNLNEDEAKDELTKVLKQNDELYKKIISLSQKNDEKNTEIEEFKIILKEKEQELDKLIKNKERMEQQQNYMSNTRNGSFNNISSILFNVNDSESDNTKSIKDLSNEELFKQEFNNLIEILNNTQEYYENKISILQEKITENKKLIKDLSFSKTISNGSNENNKKFIHNNGLRFIEIVPPKFETGLTAIE</sequence>
<feature type="region of interest" description="Disordered" evidence="2">
    <location>
        <begin position="1"/>
        <end position="51"/>
    </location>
</feature>
<feature type="compositionally biased region" description="Polar residues" evidence="2">
    <location>
        <begin position="1"/>
        <end position="10"/>
    </location>
</feature>
<feature type="compositionally biased region" description="Low complexity" evidence="2">
    <location>
        <begin position="20"/>
        <end position="41"/>
    </location>
</feature>
<feature type="coiled-coil region" evidence="1">
    <location>
        <begin position="309"/>
        <end position="450"/>
    </location>
</feature>
<dbReference type="Proteomes" id="UP000094236">
    <property type="component" value="Unassembled WGS sequence"/>
</dbReference>
<evidence type="ECO:0000256" key="2">
    <source>
        <dbReference type="SAM" id="MobiDB-lite"/>
    </source>
</evidence>